<feature type="compositionally biased region" description="Pro residues" evidence="1">
    <location>
        <begin position="107"/>
        <end position="133"/>
    </location>
</feature>
<dbReference type="GeneID" id="17277838"/>
<dbReference type="eggNOG" id="ENOG502RS9J">
    <property type="taxonomic scope" value="Eukaryota"/>
</dbReference>
<feature type="region of interest" description="Disordered" evidence="1">
    <location>
        <begin position="105"/>
        <end position="133"/>
    </location>
</feature>
<evidence type="ECO:0000313" key="4">
    <source>
        <dbReference type="Proteomes" id="UP000013827"/>
    </source>
</evidence>
<feature type="signal peptide" evidence="2">
    <location>
        <begin position="1"/>
        <end position="21"/>
    </location>
</feature>
<feature type="chain" id="PRO_5044239347" evidence="2">
    <location>
        <begin position="22"/>
        <end position="548"/>
    </location>
</feature>
<evidence type="ECO:0000256" key="1">
    <source>
        <dbReference type="SAM" id="MobiDB-lite"/>
    </source>
</evidence>
<evidence type="ECO:0000313" key="3">
    <source>
        <dbReference type="EnsemblProtists" id="EOD32566"/>
    </source>
</evidence>
<dbReference type="Proteomes" id="UP000013827">
    <property type="component" value="Unassembled WGS sequence"/>
</dbReference>
<dbReference type="STRING" id="2903.R1FAW5"/>
<protein>
    <submittedName>
        <fullName evidence="3">Uncharacterized protein</fullName>
    </submittedName>
</protein>
<dbReference type="RefSeq" id="XP_005784995.1">
    <property type="nucleotide sequence ID" value="XM_005784938.1"/>
</dbReference>
<accession>A0A0D3K9Y1</accession>
<proteinExistence type="predicted"/>
<name>A0A0D3K9Y1_EMIH1</name>
<organism evidence="3 4">
    <name type="scientific">Emiliania huxleyi (strain CCMP1516)</name>
    <dbReference type="NCBI Taxonomy" id="280463"/>
    <lineage>
        <taxon>Eukaryota</taxon>
        <taxon>Haptista</taxon>
        <taxon>Haptophyta</taxon>
        <taxon>Prymnesiophyceae</taxon>
        <taxon>Isochrysidales</taxon>
        <taxon>Noelaerhabdaceae</taxon>
        <taxon>Emiliania</taxon>
    </lineage>
</organism>
<evidence type="ECO:0000256" key="2">
    <source>
        <dbReference type="SAM" id="SignalP"/>
    </source>
</evidence>
<dbReference type="KEGG" id="ehx:EMIHUDRAFT_467977"/>
<keyword evidence="4" id="KW-1185">Reference proteome</keyword>
<reference evidence="3" key="2">
    <citation type="submission" date="2024-10" db="UniProtKB">
        <authorList>
            <consortium name="EnsemblProtists"/>
        </authorList>
    </citation>
    <scope>IDENTIFICATION</scope>
</reference>
<reference evidence="4" key="1">
    <citation type="journal article" date="2013" name="Nature">
        <title>Pan genome of the phytoplankton Emiliania underpins its global distribution.</title>
        <authorList>
            <person name="Read B.A."/>
            <person name="Kegel J."/>
            <person name="Klute M.J."/>
            <person name="Kuo A."/>
            <person name="Lefebvre S.C."/>
            <person name="Maumus F."/>
            <person name="Mayer C."/>
            <person name="Miller J."/>
            <person name="Monier A."/>
            <person name="Salamov A."/>
            <person name="Young J."/>
            <person name="Aguilar M."/>
            <person name="Claverie J.M."/>
            <person name="Frickenhaus S."/>
            <person name="Gonzalez K."/>
            <person name="Herman E.K."/>
            <person name="Lin Y.C."/>
            <person name="Napier J."/>
            <person name="Ogata H."/>
            <person name="Sarno A.F."/>
            <person name="Shmutz J."/>
            <person name="Schroeder D."/>
            <person name="de Vargas C."/>
            <person name="Verret F."/>
            <person name="von Dassow P."/>
            <person name="Valentin K."/>
            <person name="Van de Peer Y."/>
            <person name="Wheeler G."/>
            <person name="Dacks J.B."/>
            <person name="Delwiche C.F."/>
            <person name="Dyhrman S.T."/>
            <person name="Glockner G."/>
            <person name="John U."/>
            <person name="Richards T."/>
            <person name="Worden A.Z."/>
            <person name="Zhang X."/>
            <person name="Grigoriev I.V."/>
            <person name="Allen A.E."/>
            <person name="Bidle K."/>
            <person name="Borodovsky M."/>
            <person name="Bowler C."/>
            <person name="Brownlee C."/>
            <person name="Cock J.M."/>
            <person name="Elias M."/>
            <person name="Gladyshev V.N."/>
            <person name="Groth M."/>
            <person name="Guda C."/>
            <person name="Hadaegh A."/>
            <person name="Iglesias-Rodriguez M.D."/>
            <person name="Jenkins J."/>
            <person name="Jones B.M."/>
            <person name="Lawson T."/>
            <person name="Leese F."/>
            <person name="Lindquist E."/>
            <person name="Lobanov A."/>
            <person name="Lomsadze A."/>
            <person name="Malik S.B."/>
            <person name="Marsh M.E."/>
            <person name="Mackinder L."/>
            <person name="Mock T."/>
            <person name="Mueller-Roeber B."/>
            <person name="Pagarete A."/>
            <person name="Parker M."/>
            <person name="Probert I."/>
            <person name="Quesneville H."/>
            <person name="Raines C."/>
            <person name="Rensing S.A."/>
            <person name="Riano-Pachon D.M."/>
            <person name="Richier S."/>
            <person name="Rokitta S."/>
            <person name="Shiraiwa Y."/>
            <person name="Soanes D.M."/>
            <person name="van der Giezen M."/>
            <person name="Wahlund T.M."/>
            <person name="Williams B."/>
            <person name="Wilson W."/>
            <person name="Wolfe G."/>
            <person name="Wurch L.L."/>
        </authorList>
    </citation>
    <scope>NUCLEOTIDE SEQUENCE</scope>
</reference>
<dbReference type="HOGENOM" id="CLU_497361_0_0_1"/>
<feature type="compositionally biased region" description="Pro residues" evidence="1">
    <location>
        <begin position="193"/>
        <end position="222"/>
    </location>
</feature>
<feature type="compositionally biased region" description="Acidic residues" evidence="1">
    <location>
        <begin position="44"/>
        <end position="57"/>
    </location>
</feature>
<sequence length="548" mass="58733">MWQLLPLIGVLFLLLANVIEHVCYRLSSRRGTMQSRLDDGVAAAEEDGDDSDFEDEKDAAGAAGAASAEAVSRQLFVARCCGLLLAGLLLLGSAAHDEAIASAAQLPPAPPVGPPPSPPPAPPPPPPRPPPPPPPPPPLCASCLASPLSPCFEDLSCATRRGAIGCNAQGHLTCRFCGEPPLVPCPLLGPASPSSPPEPPLAPPDPPSPSPPPSPPHPPPFPPVWPWPTAADQCPQRHGAAGPRGDAWSSGSYLDCCGGLRVSFRDYRYLCHLSPPPPPLSPPPPPPRDGVRSFYIYRAQSDVDYPIGNHNLANLPGVLKYVHSEAVGAHVVNAQSYDSGVCTRHYEISRILRFRPTSLDFLNPPPFGAGFGPFVAFDRGRCTIYECATQADFWTARGGFYVGCQKAEQLGYEGAAWYSLAGSCPGEAWERKGAACKRLQRGGECAHSRRPDGSPTCTWRLHPMGEVRLDDLSRISDGGYRRYQDYCDAGHAEVGELNNGQRRSQGGVCFWDKPGDPTANAERVATVEAEFRRRYPESPELPATYDCQ</sequence>
<dbReference type="PaxDb" id="2903-EOD32566"/>
<keyword evidence="2" id="KW-0732">Signal</keyword>
<feature type="region of interest" description="Disordered" evidence="1">
    <location>
        <begin position="34"/>
        <end position="60"/>
    </location>
</feature>
<dbReference type="EnsemblProtists" id="EOD32566">
    <property type="protein sequence ID" value="EOD32566"/>
    <property type="gene ID" value="EMIHUDRAFT_467977"/>
</dbReference>
<dbReference type="PRINTS" id="PR01217">
    <property type="entry name" value="PRICHEXTENSN"/>
</dbReference>
<dbReference type="AlphaFoldDB" id="A0A0D3K9Y1"/>
<feature type="region of interest" description="Disordered" evidence="1">
    <location>
        <begin position="188"/>
        <end position="222"/>
    </location>
</feature>